<keyword evidence="1" id="KW-0472">Membrane</keyword>
<dbReference type="Proteomes" id="UP000297975">
    <property type="component" value="Unassembled WGS sequence"/>
</dbReference>
<keyword evidence="1" id="KW-0812">Transmembrane</keyword>
<comment type="caution">
    <text evidence="2">The sequence shown here is derived from an EMBL/GenBank/DDBJ whole genome shotgun (WGS) entry which is preliminary data.</text>
</comment>
<feature type="transmembrane region" description="Helical" evidence="1">
    <location>
        <begin position="36"/>
        <end position="55"/>
    </location>
</feature>
<evidence type="ECO:0000313" key="3">
    <source>
        <dbReference type="Proteomes" id="UP000297975"/>
    </source>
</evidence>
<evidence type="ECO:0000256" key="1">
    <source>
        <dbReference type="SAM" id="Phobius"/>
    </source>
</evidence>
<protein>
    <recommendedName>
        <fullName evidence="4">YtpI-like protein</fullName>
    </recommendedName>
</protein>
<dbReference type="Pfam" id="PF14007">
    <property type="entry name" value="YtpI"/>
    <property type="match status" value="1"/>
</dbReference>
<accession>A0A4Y8ISW3</accession>
<sequence>MPLFITLIVVTFVLYIFFKVQILRSKDTLYMHFTNAKARMALGGFLSIFGMNQYYYYQTQLALFICIAFLVLGIAQIVYGYKLFKHYRGEMIRLSD</sequence>
<dbReference type="RefSeq" id="WP_134338498.1">
    <property type="nucleotide sequence ID" value="NZ_SOPW01000001.1"/>
</dbReference>
<feature type="transmembrane region" description="Helical" evidence="1">
    <location>
        <begin position="61"/>
        <end position="84"/>
    </location>
</feature>
<dbReference type="EMBL" id="SOPW01000001">
    <property type="protein sequence ID" value="TFB25038.1"/>
    <property type="molecule type" value="Genomic_DNA"/>
</dbReference>
<evidence type="ECO:0008006" key="4">
    <source>
        <dbReference type="Google" id="ProtNLM"/>
    </source>
</evidence>
<keyword evidence="1" id="KW-1133">Transmembrane helix</keyword>
<dbReference type="InterPro" id="IPR025618">
    <property type="entry name" value="YtpI"/>
</dbReference>
<dbReference type="AlphaFoldDB" id="A0A4Y8ISW3"/>
<proteinExistence type="predicted"/>
<evidence type="ECO:0000313" key="2">
    <source>
        <dbReference type="EMBL" id="TFB25038.1"/>
    </source>
</evidence>
<gene>
    <name evidence="2" type="ORF">E3U55_01200</name>
</gene>
<dbReference type="OrthoDB" id="2453019at2"/>
<feature type="transmembrane region" description="Helical" evidence="1">
    <location>
        <begin position="6"/>
        <end position="24"/>
    </location>
</feature>
<name>A0A4Y8ISW3_9BACI</name>
<keyword evidence="3" id="KW-1185">Reference proteome</keyword>
<reference evidence="2 3" key="1">
    <citation type="submission" date="2019-03" db="EMBL/GenBank/DDBJ databases">
        <authorList>
            <person name="He R.-H."/>
        </authorList>
    </citation>
    <scope>NUCLEOTIDE SEQUENCE [LARGE SCALE GENOMIC DNA]</scope>
    <source>
        <strain evidence="3">SH 714</strain>
    </source>
</reference>
<organism evidence="2 3">
    <name type="scientific">Filobacillus milosensis</name>
    <dbReference type="NCBI Taxonomy" id="94137"/>
    <lineage>
        <taxon>Bacteria</taxon>
        <taxon>Bacillati</taxon>
        <taxon>Bacillota</taxon>
        <taxon>Bacilli</taxon>
        <taxon>Bacillales</taxon>
        <taxon>Bacillaceae</taxon>
        <taxon>Filobacillus</taxon>
    </lineage>
</organism>